<dbReference type="GO" id="GO:0016747">
    <property type="term" value="F:acyltransferase activity, transferring groups other than amino-acyl groups"/>
    <property type="evidence" value="ECO:0007669"/>
    <property type="project" value="InterPro"/>
</dbReference>
<dbReference type="InterPro" id="IPR052523">
    <property type="entry name" value="Trichothecene_AcTrans"/>
</dbReference>
<gene>
    <name evidence="2" type="ordered locus">Spiaf_2603</name>
</gene>
<evidence type="ECO:0000259" key="1">
    <source>
        <dbReference type="PROSITE" id="PS51186"/>
    </source>
</evidence>
<protein>
    <submittedName>
        <fullName evidence="2">Acetyltransferase</fullName>
    </submittedName>
</protein>
<sequence length="209" mass="23523">MKSKTRIMPLAADQIDTCTDVLLEAFRNEAFTRYWLDLSVQLQRIRYRRAARLKFLLQHKAGMPILVAVCNNQAAGVICLRPPGFKFGPSRIAELILNIPSLLPLLPGMLRARPIASAVKPPGDLPAPHWVLEAIAVAPQWQGHGIGRALLEQAISLCEQDSSATGMYLFTGDEPNRRIYERFGFELLEQRETNGFTSYHMFRQNTPAH</sequence>
<dbReference type="HOGENOM" id="CLU_1314739_0_0_12"/>
<dbReference type="RefSeq" id="WP_014456611.1">
    <property type="nucleotide sequence ID" value="NC_017098.1"/>
</dbReference>
<reference evidence="3" key="1">
    <citation type="journal article" date="2013" name="Stand. Genomic Sci.">
        <title>Complete genome sequence of the halophilic bacterium Spirochaeta africana type strain (Z-7692(T)) from the alkaline Lake Magadi in the East African Rift.</title>
        <authorList>
            <person name="Liolos K."/>
            <person name="Abt B."/>
            <person name="Scheuner C."/>
            <person name="Teshima H."/>
            <person name="Held B."/>
            <person name="Lapidus A."/>
            <person name="Nolan M."/>
            <person name="Lucas S."/>
            <person name="Deshpande S."/>
            <person name="Cheng J.F."/>
            <person name="Tapia R."/>
            <person name="Goodwin L.A."/>
            <person name="Pitluck S."/>
            <person name="Pagani I."/>
            <person name="Ivanova N."/>
            <person name="Mavromatis K."/>
            <person name="Mikhailova N."/>
            <person name="Huntemann M."/>
            <person name="Pati A."/>
            <person name="Chen A."/>
            <person name="Palaniappan K."/>
            <person name="Land M."/>
            <person name="Rohde M."/>
            <person name="Tindall B.J."/>
            <person name="Detter J.C."/>
            <person name="Goker M."/>
            <person name="Bristow J."/>
            <person name="Eisen J.A."/>
            <person name="Markowitz V."/>
            <person name="Hugenholtz P."/>
            <person name="Woyke T."/>
            <person name="Klenk H.P."/>
            <person name="Kyrpides N.C."/>
        </authorList>
    </citation>
    <scope>NUCLEOTIDE SEQUENCE</scope>
    <source>
        <strain evidence="3">ATCC 700263 / DSM 8902 / Z-7692</strain>
    </source>
</reference>
<keyword evidence="2" id="KW-0808">Transferase</keyword>
<dbReference type="STRING" id="889378.Spiaf_2603"/>
<keyword evidence="3" id="KW-1185">Reference proteome</keyword>
<evidence type="ECO:0000313" key="3">
    <source>
        <dbReference type="Proteomes" id="UP000007383"/>
    </source>
</evidence>
<dbReference type="Proteomes" id="UP000007383">
    <property type="component" value="Chromosome"/>
</dbReference>
<dbReference type="KEGG" id="sfc:Spiaf_2603"/>
<dbReference type="PROSITE" id="PS51186">
    <property type="entry name" value="GNAT"/>
    <property type="match status" value="1"/>
</dbReference>
<accession>H9UM86</accession>
<dbReference type="PANTHER" id="PTHR42791:SF2">
    <property type="entry name" value="N-ACETYLTRANSFERASE DOMAIN-CONTAINING PROTEIN"/>
    <property type="match status" value="1"/>
</dbReference>
<feature type="domain" description="N-acetyltransferase" evidence="1">
    <location>
        <begin position="5"/>
        <end position="206"/>
    </location>
</feature>
<dbReference type="PATRIC" id="fig|889378.3.peg.2575"/>
<name>H9UM86_SPIAZ</name>
<dbReference type="InterPro" id="IPR016181">
    <property type="entry name" value="Acyl_CoA_acyltransferase"/>
</dbReference>
<organism evidence="2 3">
    <name type="scientific">Spirochaeta africana (strain ATCC 700263 / DSM 8902 / Z-7692)</name>
    <dbReference type="NCBI Taxonomy" id="889378"/>
    <lineage>
        <taxon>Bacteria</taxon>
        <taxon>Pseudomonadati</taxon>
        <taxon>Spirochaetota</taxon>
        <taxon>Spirochaetia</taxon>
        <taxon>Spirochaetales</taxon>
        <taxon>Spirochaetaceae</taxon>
        <taxon>Spirochaeta</taxon>
    </lineage>
</organism>
<dbReference type="AlphaFoldDB" id="H9UM86"/>
<dbReference type="eggNOG" id="COG0456">
    <property type="taxonomic scope" value="Bacteria"/>
</dbReference>
<dbReference type="SUPFAM" id="SSF55729">
    <property type="entry name" value="Acyl-CoA N-acyltransferases (Nat)"/>
    <property type="match status" value="1"/>
</dbReference>
<dbReference type="EMBL" id="CP003282">
    <property type="protein sequence ID" value="AFG38629.1"/>
    <property type="molecule type" value="Genomic_DNA"/>
</dbReference>
<dbReference type="PANTHER" id="PTHR42791">
    <property type="entry name" value="GNAT FAMILY ACETYLTRANSFERASE"/>
    <property type="match status" value="1"/>
</dbReference>
<dbReference type="InterPro" id="IPR000182">
    <property type="entry name" value="GNAT_dom"/>
</dbReference>
<dbReference type="Gene3D" id="3.40.630.30">
    <property type="match status" value="1"/>
</dbReference>
<dbReference type="OrthoDB" id="9799147at2"/>
<proteinExistence type="predicted"/>
<evidence type="ECO:0000313" key="2">
    <source>
        <dbReference type="EMBL" id="AFG38629.1"/>
    </source>
</evidence>
<dbReference type="CDD" id="cd04301">
    <property type="entry name" value="NAT_SF"/>
    <property type="match status" value="1"/>
</dbReference>
<dbReference type="Pfam" id="PF00583">
    <property type="entry name" value="Acetyltransf_1"/>
    <property type="match status" value="1"/>
</dbReference>